<comment type="caution">
    <text evidence="1">The sequence shown here is derived from an EMBL/GenBank/DDBJ whole genome shotgun (WGS) entry which is preliminary data.</text>
</comment>
<evidence type="ECO:0000313" key="1">
    <source>
        <dbReference type="EMBL" id="RNG38041.1"/>
    </source>
</evidence>
<name>A0A3M8XAQ1_9ACTN</name>
<accession>A0A3M8XAQ1</accession>
<keyword evidence="2" id="KW-1185">Reference proteome</keyword>
<evidence type="ECO:0000313" key="2">
    <source>
        <dbReference type="Proteomes" id="UP000275401"/>
    </source>
</evidence>
<dbReference type="Proteomes" id="UP000275401">
    <property type="component" value="Unassembled WGS sequence"/>
</dbReference>
<proteinExistence type="predicted"/>
<dbReference type="EMBL" id="RIBZ01000030">
    <property type="protein sequence ID" value="RNG38041.1"/>
    <property type="molecule type" value="Genomic_DNA"/>
</dbReference>
<organism evidence="1 2">
    <name type="scientific">Streptomyces botrytidirepellens</name>
    <dbReference type="NCBI Taxonomy" id="2486417"/>
    <lineage>
        <taxon>Bacteria</taxon>
        <taxon>Bacillati</taxon>
        <taxon>Actinomycetota</taxon>
        <taxon>Actinomycetes</taxon>
        <taxon>Kitasatosporales</taxon>
        <taxon>Streptomycetaceae</taxon>
        <taxon>Streptomyces</taxon>
    </lineage>
</organism>
<dbReference type="AlphaFoldDB" id="A0A3M8XAQ1"/>
<protein>
    <submittedName>
        <fullName evidence="1">Uncharacterized protein</fullName>
    </submittedName>
</protein>
<reference evidence="1 2" key="1">
    <citation type="submission" date="2018-11" db="EMBL/GenBank/DDBJ databases">
        <title>The Potential of Streptomyces as Biocontrol Agents against the Tomato grey mould, Botrytis cinerea (Gray mold) Frontiers in Microbiology.</title>
        <authorList>
            <person name="Li D."/>
        </authorList>
    </citation>
    <scope>NUCLEOTIDE SEQUENCE [LARGE SCALE GENOMIC DNA]</scope>
    <source>
        <strain evidence="1 2">NEAU-LD23</strain>
    </source>
</reference>
<gene>
    <name evidence="1" type="ORF">EEJ42_02015</name>
</gene>
<sequence length="66" mass="7214">MGVLSCMNSQLYGRWPTGHRQSRKPSRGVALDFIVRTWPGLSGWDVAVTGRLHMAQFADDLALGAA</sequence>